<dbReference type="EMBL" id="HBUE01266978">
    <property type="protein sequence ID" value="CAG6561990.1"/>
    <property type="molecule type" value="Transcribed_RNA"/>
</dbReference>
<organism evidence="1">
    <name type="scientific">Culex pipiens</name>
    <name type="common">House mosquito</name>
    <dbReference type="NCBI Taxonomy" id="7175"/>
    <lineage>
        <taxon>Eukaryota</taxon>
        <taxon>Metazoa</taxon>
        <taxon>Ecdysozoa</taxon>
        <taxon>Arthropoda</taxon>
        <taxon>Hexapoda</taxon>
        <taxon>Insecta</taxon>
        <taxon>Pterygota</taxon>
        <taxon>Neoptera</taxon>
        <taxon>Endopterygota</taxon>
        <taxon>Diptera</taxon>
        <taxon>Nematocera</taxon>
        <taxon>Culicoidea</taxon>
        <taxon>Culicidae</taxon>
        <taxon>Culicinae</taxon>
        <taxon>Culicini</taxon>
        <taxon>Culex</taxon>
        <taxon>Culex</taxon>
    </lineage>
</organism>
<accession>A0A8D8IWB8</accession>
<dbReference type="AlphaFoldDB" id="A0A8D8IWB8"/>
<evidence type="ECO:0000313" key="1">
    <source>
        <dbReference type="EMBL" id="CAG6561990.1"/>
    </source>
</evidence>
<protein>
    <submittedName>
        <fullName evidence="1">(northern house mosquito) hypothetical protein</fullName>
    </submittedName>
</protein>
<dbReference type="EMBL" id="HBUE01161784">
    <property type="protein sequence ID" value="CAG6510586.1"/>
    <property type="molecule type" value="Transcribed_RNA"/>
</dbReference>
<reference evidence="1" key="1">
    <citation type="submission" date="2021-05" db="EMBL/GenBank/DDBJ databases">
        <authorList>
            <person name="Alioto T."/>
            <person name="Alioto T."/>
            <person name="Gomez Garrido J."/>
        </authorList>
    </citation>
    <scope>NUCLEOTIDE SEQUENCE</scope>
</reference>
<proteinExistence type="predicted"/>
<sequence length="106" mass="12300">MSSITFASISRNWPVTSLSCLSFDQLHRGYHHIEIGVPLRYTTRPLGTLQLLRIFRRQEAFDLSVPSGFILQNCGTVNILQITNKELLIFPDTTRQRSMCNIFDWR</sequence>
<name>A0A8D8IWB8_CULPI</name>